<dbReference type="AlphaFoldDB" id="A0A835JI46"/>
<dbReference type="InterPro" id="IPR000717">
    <property type="entry name" value="PCI_dom"/>
</dbReference>
<dbReference type="InterPro" id="IPR036390">
    <property type="entry name" value="WH_DNA-bd_sf"/>
</dbReference>
<sequence>MESVFASASTITDQRQKIEQYKHILSSVISSNDIVQAKKFIDHMLSDDVPLVVSRQLLQTFAHELGRLEPETQKEIAHYTLSQIQPRVVSFEEQVLIIREKLAELYESEQQWSKAAQMLSGIDLDSGMRVIDDSFRLSKCVQIARLYLEDDDAVNAEAFINKASFLVSNSQHEVLNLQYKVCYARILDLKRKFLEAALRYYDISQIEKRKIEDETIDEEALEQALSAAVTCTILAAAGPQRSRVLATLYKVYLERILRKPEIDAFSEELKAHQKALLPDNFTVLDRAMIEHNLLSASKLYTNIRSEMKFFGELGTLLGIPPHKAEKIASRMIYEDRMRGSIDQVEAVIHFEDDTEELQQWDQQIVGLCQALNDVLDSMAKKGLSIPV</sequence>
<keyword evidence="10" id="KW-1185">Reference proteome</keyword>
<keyword evidence="6" id="KW-0736">Signalosome</keyword>
<evidence type="ECO:0000313" key="9">
    <source>
        <dbReference type="EMBL" id="KAF9669736.1"/>
    </source>
</evidence>
<protein>
    <recommendedName>
        <fullName evidence="4">COP9 signalosome complex subunit 4</fullName>
    </recommendedName>
</protein>
<evidence type="ECO:0000256" key="1">
    <source>
        <dbReference type="ARBA" id="ARBA00004123"/>
    </source>
</evidence>
<dbReference type="PANTHER" id="PTHR10855:SF2">
    <property type="entry name" value="COP9 SIGNALOSOME COMPLEX SUBUNIT 4"/>
    <property type="match status" value="1"/>
</dbReference>
<comment type="subcellular location">
    <subcellularLocation>
        <location evidence="2">Cytoplasm</location>
    </subcellularLocation>
    <subcellularLocation>
        <location evidence="1">Nucleus</location>
    </subcellularLocation>
</comment>
<evidence type="ECO:0000256" key="4">
    <source>
        <dbReference type="ARBA" id="ARBA00014881"/>
    </source>
</evidence>
<feature type="domain" description="PCI" evidence="8">
    <location>
        <begin position="279"/>
        <end position="367"/>
    </location>
</feature>
<dbReference type="OrthoDB" id="295656at2759"/>
<dbReference type="SMART" id="SM00088">
    <property type="entry name" value="PINT"/>
    <property type="match status" value="1"/>
</dbReference>
<dbReference type="SUPFAM" id="SSF46785">
    <property type="entry name" value="Winged helix' DNA-binding domain"/>
    <property type="match status" value="1"/>
</dbReference>
<reference evidence="9 10" key="1">
    <citation type="submission" date="2020-10" db="EMBL/GenBank/DDBJ databases">
        <title>Plant Genome Project.</title>
        <authorList>
            <person name="Zhang R.-G."/>
        </authorList>
    </citation>
    <scope>NUCLEOTIDE SEQUENCE [LARGE SCALE GENOMIC DNA]</scope>
    <source>
        <strain evidence="9">FAFU-HL-1</strain>
        <tissue evidence="9">Leaf</tissue>
    </source>
</reference>
<evidence type="ECO:0000256" key="6">
    <source>
        <dbReference type="ARBA" id="ARBA00022790"/>
    </source>
</evidence>
<organism evidence="9 10">
    <name type="scientific">Salix dunnii</name>
    <dbReference type="NCBI Taxonomy" id="1413687"/>
    <lineage>
        <taxon>Eukaryota</taxon>
        <taxon>Viridiplantae</taxon>
        <taxon>Streptophyta</taxon>
        <taxon>Embryophyta</taxon>
        <taxon>Tracheophyta</taxon>
        <taxon>Spermatophyta</taxon>
        <taxon>Magnoliopsida</taxon>
        <taxon>eudicotyledons</taxon>
        <taxon>Gunneridae</taxon>
        <taxon>Pentapetalae</taxon>
        <taxon>rosids</taxon>
        <taxon>fabids</taxon>
        <taxon>Malpighiales</taxon>
        <taxon>Salicaceae</taxon>
        <taxon>Saliceae</taxon>
        <taxon>Salix</taxon>
    </lineage>
</organism>
<evidence type="ECO:0000256" key="5">
    <source>
        <dbReference type="ARBA" id="ARBA00022490"/>
    </source>
</evidence>
<evidence type="ECO:0000256" key="2">
    <source>
        <dbReference type="ARBA" id="ARBA00004496"/>
    </source>
</evidence>
<dbReference type="InterPro" id="IPR036388">
    <property type="entry name" value="WH-like_DNA-bd_sf"/>
</dbReference>
<dbReference type="Gene3D" id="1.10.10.10">
    <property type="entry name" value="Winged helix-like DNA-binding domain superfamily/Winged helix DNA-binding domain"/>
    <property type="match status" value="1"/>
</dbReference>
<accession>A0A835JI46</accession>
<dbReference type="Pfam" id="PF22241">
    <property type="entry name" value="PSMD12-CSN4_N"/>
    <property type="match status" value="1"/>
</dbReference>
<keyword evidence="7" id="KW-0539">Nucleus</keyword>
<keyword evidence="5" id="KW-0963">Cytoplasm</keyword>
<comment type="similarity">
    <text evidence="3">Belongs to the CSN4 family.</text>
</comment>
<dbReference type="Proteomes" id="UP000657918">
    <property type="component" value="Unassembled WGS sequence"/>
</dbReference>
<dbReference type="GO" id="GO:0008180">
    <property type="term" value="C:COP9 signalosome"/>
    <property type="evidence" value="ECO:0007669"/>
    <property type="project" value="UniProtKB-KW"/>
</dbReference>
<dbReference type="FunFam" id="1.10.10.10:FF:000190">
    <property type="entry name" value="COP9 signalosome complex subunit 4"/>
    <property type="match status" value="1"/>
</dbReference>
<name>A0A835JI46_9ROSI</name>
<dbReference type="GO" id="GO:0005829">
    <property type="term" value="C:cytosol"/>
    <property type="evidence" value="ECO:0007669"/>
    <property type="project" value="TreeGrafter"/>
</dbReference>
<evidence type="ECO:0000313" key="10">
    <source>
        <dbReference type="Proteomes" id="UP000657918"/>
    </source>
</evidence>
<dbReference type="EMBL" id="JADGMS010000014">
    <property type="protein sequence ID" value="KAF9669736.1"/>
    <property type="molecule type" value="Genomic_DNA"/>
</dbReference>
<evidence type="ECO:0000256" key="3">
    <source>
        <dbReference type="ARBA" id="ARBA00010417"/>
    </source>
</evidence>
<evidence type="ECO:0000256" key="7">
    <source>
        <dbReference type="ARBA" id="ARBA00023242"/>
    </source>
</evidence>
<gene>
    <name evidence="9" type="ORF">SADUNF_Sadunf14G0138200</name>
</gene>
<dbReference type="PANTHER" id="PTHR10855">
    <property type="entry name" value="26S PROTEASOME NON-ATPASE REGULATORY SUBUNIT 12/COP9 SIGNALOSOME COMPLEX SUBUNIT 4"/>
    <property type="match status" value="1"/>
</dbReference>
<comment type="caution">
    <text evidence="9">The sequence shown here is derived from an EMBL/GenBank/DDBJ whole genome shotgun (WGS) entry which is preliminary data.</text>
</comment>
<proteinExistence type="inferred from homology"/>
<dbReference type="InterPro" id="IPR054559">
    <property type="entry name" value="PSMD12-CSN4-like_N"/>
</dbReference>
<evidence type="ECO:0000259" key="8">
    <source>
        <dbReference type="SMART" id="SM00088"/>
    </source>
</evidence>
<dbReference type="Pfam" id="PF01399">
    <property type="entry name" value="PCI"/>
    <property type="match status" value="1"/>
</dbReference>
<dbReference type="InterPro" id="IPR040134">
    <property type="entry name" value="PSMD12/CSN4"/>
</dbReference>